<evidence type="ECO:0000259" key="4">
    <source>
        <dbReference type="Pfam" id="PF00725"/>
    </source>
</evidence>
<feature type="binding site" evidence="3">
    <location>
        <begin position="12"/>
        <end position="17"/>
    </location>
    <ligand>
        <name>NAD(+)</name>
        <dbReference type="ChEBI" id="CHEBI:57540"/>
    </ligand>
</feature>
<dbReference type="SUPFAM" id="SSF48179">
    <property type="entry name" value="6-phosphogluconate dehydrogenase C-terminal domain-like"/>
    <property type="match status" value="1"/>
</dbReference>
<dbReference type="Gene3D" id="3.40.50.720">
    <property type="entry name" value="NAD(P)-binding Rossmann-like Domain"/>
    <property type="match status" value="1"/>
</dbReference>
<name>A0A937G298_9BACT</name>
<evidence type="ECO:0000259" key="5">
    <source>
        <dbReference type="Pfam" id="PF02737"/>
    </source>
</evidence>
<dbReference type="InterPro" id="IPR006108">
    <property type="entry name" value="3HC_DH_C"/>
</dbReference>
<feature type="domain" description="3-hydroxyacyl-CoA dehydrogenase C-terminal" evidence="4">
    <location>
        <begin position="190"/>
        <end position="286"/>
    </location>
</feature>
<dbReference type="InterPro" id="IPR036291">
    <property type="entry name" value="NAD(P)-bd_dom_sf"/>
</dbReference>
<evidence type="ECO:0000313" key="6">
    <source>
        <dbReference type="EMBL" id="MBL6449322.1"/>
    </source>
</evidence>
<organism evidence="6 7">
    <name type="scientific">Fulvivirga marina</name>
    <dbReference type="NCBI Taxonomy" id="2494733"/>
    <lineage>
        <taxon>Bacteria</taxon>
        <taxon>Pseudomonadati</taxon>
        <taxon>Bacteroidota</taxon>
        <taxon>Cytophagia</taxon>
        <taxon>Cytophagales</taxon>
        <taxon>Fulvivirgaceae</taxon>
        <taxon>Fulvivirga</taxon>
    </lineage>
</organism>
<proteinExistence type="predicted"/>
<dbReference type="PANTHER" id="PTHR48075">
    <property type="entry name" value="3-HYDROXYACYL-COA DEHYDROGENASE FAMILY PROTEIN"/>
    <property type="match status" value="1"/>
</dbReference>
<dbReference type="InterPro" id="IPR022694">
    <property type="entry name" value="3-OHacyl-CoA_DH"/>
</dbReference>
<keyword evidence="1" id="KW-0560">Oxidoreductase</keyword>
<dbReference type="SUPFAM" id="SSF51735">
    <property type="entry name" value="NAD(P)-binding Rossmann-fold domains"/>
    <property type="match status" value="1"/>
</dbReference>
<feature type="binding site" evidence="3">
    <location>
        <position position="147"/>
    </location>
    <ligand>
        <name>NAD(+)</name>
        <dbReference type="ChEBI" id="CHEBI:57540"/>
    </ligand>
</feature>
<dbReference type="GO" id="GO:0006631">
    <property type="term" value="P:fatty acid metabolic process"/>
    <property type="evidence" value="ECO:0007669"/>
    <property type="project" value="InterPro"/>
</dbReference>
<dbReference type="Pfam" id="PF00725">
    <property type="entry name" value="3HCDH"/>
    <property type="match status" value="1"/>
</dbReference>
<feature type="site" description="Important for catalytic activity" evidence="2">
    <location>
        <position position="144"/>
    </location>
</feature>
<comment type="caution">
    <text evidence="6">The sequence shown here is derived from an EMBL/GenBank/DDBJ whole genome shotgun (WGS) entry which is preliminary data.</text>
</comment>
<keyword evidence="3" id="KW-0520">NAD</keyword>
<dbReference type="InterPro" id="IPR006176">
    <property type="entry name" value="3-OHacyl-CoA_DH_NAD-bd"/>
</dbReference>
<dbReference type="AlphaFoldDB" id="A0A937G298"/>
<evidence type="ECO:0000256" key="2">
    <source>
        <dbReference type="PIRSR" id="PIRSR000105-1"/>
    </source>
</evidence>
<gene>
    <name evidence="6" type="ORF">JMN32_23630</name>
</gene>
<dbReference type="Proteomes" id="UP000614216">
    <property type="component" value="Unassembled WGS sequence"/>
</dbReference>
<dbReference type="RefSeq" id="WP_202858851.1">
    <property type="nucleotide sequence ID" value="NZ_JAEUGD010000066.1"/>
</dbReference>
<feature type="binding site" evidence="3">
    <location>
        <position position="101"/>
    </location>
    <ligand>
        <name>NAD(+)</name>
        <dbReference type="ChEBI" id="CHEBI:57540"/>
    </ligand>
</feature>
<dbReference type="InterPro" id="IPR008927">
    <property type="entry name" value="6-PGluconate_DH-like_C_sf"/>
</dbReference>
<evidence type="ECO:0000313" key="7">
    <source>
        <dbReference type="Proteomes" id="UP000614216"/>
    </source>
</evidence>
<feature type="binding site" evidence="3">
    <location>
        <position position="35"/>
    </location>
    <ligand>
        <name>NAD(+)</name>
        <dbReference type="ChEBI" id="CHEBI:57540"/>
    </ligand>
</feature>
<dbReference type="PIRSF" id="PIRSF000105">
    <property type="entry name" value="HCDH"/>
    <property type="match status" value="1"/>
</dbReference>
<keyword evidence="7" id="KW-1185">Reference proteome</keyword>
<feature type="binding site" evidence="3">
    <location>
        <position position="96"/>
    </location>
    <ligand>
        <name>NAD(+)</name>
        <dbReference type="ChEBI" id="CHEBI:57540"/>
    </ligand>
</feature>
<accession>A0A937G298</accession>
<dbReference type="GO" id="GO:0070403">
    <property type="term" value="F:NAD+ binding"/>
    <property type="evidence" value="ECO:0007669"/>
    <property type="project" value="InterPro"/>
</dbReference>
<feature type="binding site" evidence="3">
    <location>
        <position position="278"/>
    </location>
    <ligand>
        <name>NAD(+)</name>
        <dbReference type="ChEBI" id="CHEBI:57540"/>
    </ligand>
</feature>
<dbReference type="Pfam" id="PF02737">
    <property type="entry name" value="3HCDH_N"/>
    <property type="match status" value="1"/>
</dbReference>
<sequence length="287" mass="32006">MLKEVKTIGVIGAGNIGLGVVCDLLFHGFNVVLVDNSEAALKKASQEISQTLRFAPIIDKRLKAISDESEIASRLNVTSELQDVKDCDFIIENITEKRELKKALYQQLDTICRDEICFAANTSCISITEIGGYTNRPTQVIGIHFMNPSYLKLTVEVIQGDYTSEDTIAVTRTLLEAMNKELVLVNDLPGFVSNRISHLFMNEAAFVVQDQLAKPADVDKIFKECFGHKMGPLETADLIGLDTVMYSLEVLYESFQDPKYRCCPLLKKMVAGGKLGKKVKKGFYEYN</sequence>
<dbReference type="EMBL" id="JAEUGD010000066">
    <property type="protein sequence ID" value="MBL6449322.1"/>
    <property type="molecule type" value="Genomic_DNA"/>
</dbReference>
<evidence type="ECO:0000256" key="1">
    <source>
        <dbReference type="ARBA" id="ARBA00023002"/>
    </source>
</evidence>
<dbReference type="Gene3D" id="1.10.1040.10">
    <property type="entry name" value="N-(1-d-carboxylethyl)-l-norvaline Dehydrogenase, domain 2"/>
    <property type="match status" value="1"/>
</dbReference>
<evidence type="ECO:0000256" key="3">
    <source>
        <dbReference type="PIRSR" id="PIRSR000105-2"/>
    </source>
</evidence>
<dbReference type="GO" id="GO:0016616">
    <property type="term" value="F:oxidoreductase activity, acting on the CH-OH group of donors, NAD or NADP as acceptor"/>
    <property type="evidence" value="ECO:0007669"/>
    <property type="project" value="InterPro"/>
</dbReference>
<dbReference type="PANTHER" id="PTHR48075:SF5">
    <property type="entry name" value="3-HYDROXYBUTYRYL-COA DEHYDROGENASE"/>
    <property type="match status" value="1"/>
</dbReference>
<feature type="binding site" evidence="3">
    <location>
        <position position="123"/>
    </location>
    <ligand>
        <name>NAD(+)</name>
        <dbReference type="ChEBI" id="CHEBI:57540"/>
    </ligand>
</feature>
<dbReference type="InterPro" id="IPR013328">
    <property type="entry name" value="6PGD_dom2"/>
</dbReference>
<feature type="domain" description="3-hydroxyacyl-CoA dehydrogenase NAD binding" evidence="5">
    <location>
        <begin position="7"/>
        <end position="187"/>
    </location>
</feature>
<protein>
    <submittedName>
        <fullName evidence="6">3-hydroxyacyl-CoA dehydrogenase family protein</fullName>
    </submittedName>
</protein>
<reference evidence="6" key="1">
    <citation type="submission" date="2021-01" db="EMBL/GenBank/DDBJ databases">
        <title>Fulvivirga kasyanovii gen. nov., sp nov., a novel member of the phylum Bacteroidetes isolated from seawater in a mussel farm.</title>
        <authorList>
            <person name="Zhao L.-H."/>
            <person name="Wang Z.-J."/>
        </authorList>
    </citation>
    <scope>NUCLEOTIDE SEQUENCE</scope>
    <source>
        <strain evidence="6">29W222</strain>
    </source>
</reference>